<sequence>MFELRQRDEQFASVIEDLQGPRSWLNNMARLSRCDSLGTSPSKLNDLGRSSYELAGIVDNSATEQWKLLTCTT</sequence>
<dbReference type="Proteomes" id="UP000010959">
    <property type="component" value="Unassembled WGS sequence"/>
</dbReference>
<dbReference type="EMBL" id="AMWG01000065">
    <property type="protein sequence ID" value="ELP33332.1"/>
    <property type="molecule type" value="Genomic_DNA"/>
</dbReference>
<comment type="caution">
    <text evidence="1">The sequence shown here is derived from an EMBL/GenBank/DDBJ whole genome shotgun (WGS) entry which is preliminary data.</text>
</comment>
<evidence type="ECO:0000313" key="2">
    <source>
        <dbReference type="Proteomes" id="UP000010959"/>
    </source>
</evidence>
<organism evidence="1 2">
    <name type="scientific">Rhodopirellula baltica SWK14</name>
    <dbReference type="NCBI Taxonomy" id="993516"/>
    <lineage>
        <taxon>Bacteria</taxon>
        <taxon>Pseudomonadati</taxon>
        <taxon>Planctomycetota</taxon>
        <taxon>Planctomycetia</taxon>
        <taxon>Pirellulales</taxon>
        <taxon>Pirellulaceae</taxon>
        <taxon>Rhodopirellula</taxon>
    </lineage>
</organism>
<evidence type="ECO:0000313" key="1">
    <source>
        <dbReference type="EMBL" id="ELP33332.1"/>
    </source>
</evidence>
<dbReference type="PATRIC" id="fig|993516.3.peg.2900"/>
<accession>L7CI70</accession>
<protein>
    <submittedName>
        <fullName evidence="1">Uncharacterized protein</fullName>
    </submittedName>
</protein>
<reference evidence="1 2" key="1">
    <citation type="journal article" date="2013" name="Mar. Genomics">
        <title>Expression of sulfatases in Rhodopirellula baltica and the diversity of sulfatases in the genus Rhodopirellula.</title>
        <authorList>
            <person name="Wegner C.E."/>
            <person name="Richter-Heitmann T."/>
            <person name="Klindworth A."/>
            <person name="Klockow C."/>
            <person name="Richter M."/>
            <person name="Achstetter T."/>
            <person name="Glockner F.O."/>
            <person name="Harder J."/>
        </authorList>
    </citation>
    <scope>NUCLEOTIDE SEQUENCE [LARGE SCALE GENOMIC DNA]</scope>
    <source>
        <strain evidence="1 2">SWK14</strain>
    </source>
</reference>
<name>L7CI70_RHOBT</name>
<dbReference type="AlphaFoldDB" id="L7CI70"/>
<proteinExistence type="predicted"/>
<gene>
    <name evidence="1" type="ORF">RBSWK_02726</name>
</gene>